<protein>
    <submittedName>
        <fullName evidence="1">(northern house mosquito) hypothetical protein</fullName>
    </submittedName>
</protein>
<name>A0A8D7ZW43_CULPI</name>
<reference evidence="1" key="1">
    <citation type="submission" date="2021-05" db="EMBL/GenBank/DDBJ databases">
        <authorList>
            <person name="Alioto T."/>
            <person name="Alioto T."/>
            <person name="Gomez Garrido J."/>
        </authorList>
    </citation>
    <scope>NUCLEOTIDE SEQUENCE</scope>
</reference>
<organism evidence="1">
    <name type="scientific">Culex pipiens</name>
    <name type="common">House mosquito</name>
    <dbReference type="NCBI Taxonomy" id="7175"/>
    <lineage>
        <taxon>Eukaryota</taxon>
        <taxon>Metazoa</taxon>
        <taxon>Ecdysozoa</taxon>
        <taxon>Arthropoda</taxon>
        <taxon>Hexapoda</taxon>
        <taxon>Insecta</taxon>
        <taxon>Pterygota</taxon>
        <taxon>Neoptera</taxon>
        <taxon>Endopterygota</taxon>
        <taxon>Diptera</taxon>
        <taxon>Nematocera</taxon>
        <taxon>Culicoidea</taxon>
        <taxon>Culicidae</taxon>
        <taxon>Culicinae</taxon>
        <taxon>Culicini</taxon>
        <taxon>Culex</taxon>
        <taxon>Culex</taxon>
    </lineage>
</organism>
<dbReference type="AlphaFoldDB" id="A0A8D7ZW43"/>
<sequence>MWAGARTSAISWRKITSHGSKSGGSNTRTTIPICTGGFVWTRRRFAARMGSLGRPASRVRAASAMESARETERARATANARATRATTVKTATVVGRNTTRHFATQRSCSAQSAIRLAPPEVAPERDRMLVAFAGRAGLWTASEVDARILMSASRRPTPALSSSFA</sequence>
<dbReference type="EMBL" id="HBUE01004950">
    <property type="protein sequence ID" value="CAG6445517.1"/>
    <property type="molecule type" value="Transcribed_RNA"/>
</dbReference>
<proteinExistence type="predicted"/>
<evidence type="ECO:0000313" key="1">
    <source>
        <dbReference type="EMBL" id="CAG6445517.1"/>
    </source>
</evidence>
<accession>A0A8D7ZW43</accession>